<comment type="caution">
    <text evidence="4">The sequence shown here is derived from an EMBL/GenBank/DDBJ whole genome shotgun (WGS) entry which is preliminary data.</text>
</comment>
<dbReference type="PROSITE" id="PS51186">
    <property type="entry name" value="GNAT"/>
    <property type="match status" value="1"/>
</dbReference>
<dbReference type="PANTHER" id="PTHR43420:SF47">
    <property type="entry name" value="N-ACETYLTRANSFERASE DOMAIN-CONTAINING PROTEIN"/>
    <property type="match status" value="1"/>
</dbReference>
<dbReference type="AlphaFoldDB" id="A0A5M9WZM7"/>
<feature type="domain" description="N-acetyltransferase" evidence="3">
    <location>
        <begin position="6"/>
        <end position="155"/>
    </location>
</feature>
<dbReference type="GO" id="GO:0016747">
    <property type="term" value="F:acyltransferase activity, transferring groups other than amino-acyl groups"/>
    <property type="evidence" value="ECO:0007669"/>
    <property type="project" value="InterPro"/>
</dbReference>
<dbReference type="Pfam" id="PF00583">
    <property type="entry name" value="Acetyltransf_1"/>
    <property type="match status" value="1"/>
</dbReference>
<reference evidence="4 5" key="1">
    <citation type="journal article" date="2019" name="J. Ind. Microbiol. Biotechnol.">
        <title>Paenibacillus amylolyticus 27C64 has a diverse set of carbohydrate-active enzymes and complete pectin deconstruction system.</title>
        <authorList>
            <person name="Keggi C."/>
            <person name="Doran-Peterson J."/>
        </authorList>
    </citation>
    <scope>NUCLEOTIDE SEQUENCE [LARGE SCALE GENOMIC DNA]</scope>
    <source>
        <strain evidence="4 5">27C64</strain>
    </source>
</reference>
<dbReference type="Proteomes" id="UP000323664">
    <property type="component" value="Unassembled WGS sequence"/>
</dbReference>
<name>A0A5M9WZM7_PAEAM</name>
<dbReference type="SUPFAM" id="SSF55729">
    <property type="entry name" value="Acyl-CoA N-acyltransferases (Nat)"/>
    <property type="match status" value="1"/>
</dbReference>
<organism evidence="4 5">
    <name type="scientific">Paenibacillus amylolyticus</name>
    <dbReference type="NCBI Taxonomy" id="1451"/>
    <lineage>
        <taxon>Bacteria</taxon>
        <taxon>Bacillati</taxon>
        <taxon>Bacillota</taxon>
        <taxon>Bacilli</taxon>
        <taxon>Bacillales</taxon>
        <taxon>Paenibacillaceae</taxon>
        <taxon>Paenibacillus</taxon>
    </lineage>
</organism>
<dbReference type="Gene3D" id="3.40.630.30">
    <property type="match status" value="1"/>
</dbReference>
<keyword evidence="1 4" id="KW-0808">Transferase</keyword>
<dbReference type="CDD" id="cd04301">
    <property type="entry name" value="NAT_SF"/>
    <property type="match status" value="1"/>
</dbReference>
<dbReference type="RefSeq" id="WP_123066722.1">
    <property type="nucleotide sequence ID" value="NZ_RIAS01000018.1"/>
</dbReference>
<proteinExistence type="predicted"/>
<accession>A0A5M9WZM7</accession>
<gene>
    <name evidence="4" type="ORF">EC604_24745</name>
</gene>
<protein>
    <submittedName>
        <fullName evidence="4">GNAT family N-acetyltransferase</fullName>
    </submittedName>
</protein>
<evidence type="ECO:0000256" key="1">
    <source>
        <dbReference type="ARBA" id="ARBA00022679"/>
    </source>
</evidence>
<dbReference type="EMBL" id="RIAS01000018">
    <property type="protein sequence ID" value="KAA8787045.1"/>
    <property type="molecule type" value="Genomic_DNA"/>
</dbReference>
<dbReference type="InterPro" id="IPR016181">
    <property type="entry name" value="Acyl_CoA_acyltransferase"/>
</dbReference>
<dbReference type="InterPro" id="IPR000182">
    <property type="entry name" value="GNAT_dom"/>
</dbReference>
<dbReference type="InterPro" id="IPR050680">
    <property type="entry name" value="YpeA/RimI_acetyltransf"/>
</dbReference>
<dbReference type="OrthoDB" id="9127144at2"/>
<keyword evidence="2" id="KW-0012">Acyltransferase</keyword>
<evidence type="ECO:0000313" key="4">
    <source>
        <dbReference type="EMBL" id="KAA8787045.1"/>
    </source>
</evidence>
<sequence>MRTHIIQIHPVTRDNWEQALQISLHENQKHLVPSITEGLAYAYIKPWDEAFDPYVLQIEGNIIGFFYISYTPESIDNYWIGGFQIDKAFQGQGMGKRALRAIIDFITDKHPLCHVISLTVERDNHIAQRLYTSMSFVSENLTNSDDEVIYRLEIR</sequence>
<evidence type="ECO:0000313" key="5">
    <source>
        <dbReference type="Proteomes" id="UP000323664"/>
    </source>
</evidence>
<evidence type="ECO:0000256" key="2">
    <source>
        <dbReference type="ARBA" id="ARBA00023315"/>
    </source>
</evidence>
<evidence type="ECO:0000259" key="3">
    <source>
        <dbReference type="PROSITE" id="PS51186"/>
    </source>
</evidence>
<dbReference type="PANTHER" id="PTHR43420">
    <property type="entry name" value="ACETYLTRANSFERASE"/>
    <property type="match status" value="1"/>
</dbReference>